<protein>
    <submittedName>
        <fullName evidence="3">Heat shock protein STI1</fullName>
    </submittedName>
</protein>
<dbReference type="PANTHER" id="PTHR22904">
    <property type="entry name" value="TPR REPEAT CONTAINING PROTEIN"/>
    <property type="match status" value="1"/>
</dbReference>
<name>K1Q6K9_MAGGI</name>
<gene>
    <name evidence="3" type="ORF">CGI_10000827</name>
</gene>
<dbReference type="Pfam" id="PF13424">
    <property type="entry name" value="TPR_12"/>
    <property type="match status" value="1"/>
</dbReference>
<evidence type="ECO:0000313" key="3">
    <source>
        <dbReference type="EMBL" id="EKC32387.1"/>
    </source>
</evidence>
<reference evidence="3" key="1">
    <citation type="journal article" date="2012" name="Nature">
        <title>The oyster genome reveals stress adaptation and complexity of shell formation.</title>
        <authorList>
            <person name="Zhang G."/>
            <person name="Fang X."/>
            <person name="Guo X."/>
            <person name="Li L."/>
            <person name="Luo R."/>
            <person name="Xu F."/>
            <person name="Yang P."/>
            <person name="Zhang L."/>
            <person name="Wang X."/>
            <person name="Qi H."/>
            <person name="Xiong Z."/>
            <person name="Que H."/>
            <person name="Xie Y."/>
            <person name="Holland P.W."/>
            <person name="Paps J."/>
            <person name="Zhu Y."/>
            <person name="Wu F."/>
            <person name="Chen Y."/>
            <person name="Wang J."/>
            <person name="Peng C."/>
            <person name="Meng J."/>
            <person name="Yang L."/>
            <person name="Liu J."/>
            <person name="Wen B."/>
            <person name="Zhang N."/>
            <person name="Huang Z."/>
            <person name="Zhu Q."/>
            <person name="Feng Y."/>
            <person name="Mount A."/>
            <person name="Hedgecock D."/>
            <person name="Xu Z."/>
            <person name="Liu Y."/>
            <person name="Domazet-Loso T."/>
            <person name="Du Y."/>
            <person name="Sun X."/>
            <person name="Zhang S."/>
            <person name="Liu B."/>
            <person name="Cheng P."/>
            <person name="Jiang X."/>
            <person name="Li J."/>
            <person name="Fan D."/>
            <person name="Wang W."/>
            <person name="Fu W."/>
            <person name="Wang T."/>
            <person name="Wang B."/>
            <person name="Zhang J."/>
            <person name="Peng Z."/>
            <person name="Li Y."/>
            <person name="Li N."/>
            <person name="Wang J."/>
            <person name="Chen M."/>
            <person name="He Y."/>
            <person name="Tan F."/>
            <person name="Song X."/>
            <person name="Zheng Q."/>
            <person name="Huang R."/>
            <person name="Yang H."/>
            <person name="Du X."/>
            <person name="Chen L."/>
            <person name="Yang M."/>
            <person name="Gaffney P.M."/>
            <person name="Wang S."/>
            <person name="Luo L."/>
            <person name="She Z."/>
            <person name="Ming Y."/>
            <person name="Huang W."/>
            <person name="Zhang S."/>
            <person name="Huang B."/>
            <person name="Zhang Y."/>
            <person name="Qu T."/>
            <person name="Ni P."/>
            <person name="Miao G."/>
            <person name="Wang J."/>
            <person name="Wang Q."/>
            <person name="Steinberg C.E."/>
            <person name="Wang H."/>
            <person name="Li N."/>
            <person name="Qian L."/>
            <person name="Zhang G."/>
            <person name="Li Y."/>
            <person name="Yang H."/>
            <person name="Liu X."/>
            <person name="Wang J."/>
            <person name="Yin Y."/>
            <person name="Wang J."/>
        </authorList>
    </citation>
    <scope>NUCLEOTIDE SEQUENCE [LARGE SCALE GENOMIC DNA]</scope>
    <source>
        <strain evidence="3">05x7-T-G4-1.051#20</strain>
    </source>
</reference>
<dbReference type="InterPro" id="IPR019734">
    <property type="entry name" value="TPR_rpt"/>
</dbReference>
<dbReference type="SUPFAM" id="SSF48452">
    <property type="entry name" value="TPR-like"/>
    <property type="match status" value="1"/>
</dbReference>
<dbReference type="GO" id="GO:0051879">
    <property type="term" value="F:Hsp90 protein binding"/>
    <property type="evidence" value="ECO:0007669"/>
    <property type="project" value="TreeGrafter"/>
</dbReference>
<dbReference type="AlphaFoldDB" id="K1Q6K9"/>
<keyword evidence="2" id="KW-0802">TPR repeat</keyword>
<dbReference type="EMBL" id="JH819100">
    <property type="protein sequence ID" value="EKC32387.1"/>
    <property type="molecule type" value="Genomic_DNA"/>
</dbReference>
<keyword evidence="3" id="KW-0346">Stress response</keyword>
<keyword evidence="1" id="KW-0677">Repeat</keyword>
<sequence>MQDQVFHHKKQAAQQALNNNQLQQALELYTEALQIAQSLPHLFPEILKILSNRSLVYYRQGKFQPALEDANQSINMNPLWIKVKYIVI</sequence>
<dbReference type="HOGENOM" id="CLU_2471266_0_0_1"/>
<evidence type="ECO:0000256" key="2">
    <source>
        <dbReference type="ARBA" id="ARBA00022803"/>
    </source>
</evidence>
<dbReference type="InterPro" id="IPR011990">
    <property type="entry name" value="TPR-like_helical_dom_sf"/>
</dbReference>
<proteinExistence type="predicted"/>
<dbReference type="SMART" id="SM00028">
    <property type="entry name" value="TPR"/>
    <property type="match status" value="2"/>
</dbReference>
<dbReference type="PANTHER" id="PTHR22904:SF523">
    <property type="entry name" value="STRESS-INDUCED-PHOSPHOPROTEIN 1"/>
    <property type="match status" value="1"/>
</dbReference>
<dbReference type="Gene3D" id="1.25.40.10">
    <property type="entry name" value="Tetratricopeptide repeat domain"/>
    <property type="match status" value="1"/>
</dbReference>
<organism evidence="3">
    <name type="scientific">Magallana gigas</name>
    <name type="common">Pacific oyster</name>
    <name type="synonym">Crassostrea gigas</name>
    <dbReference type="NCBI Taxonomy" id="29159"/>
    <lineage>
        <taxon>Eukaryota</taxon>
        <taxon>Metazoa</taxon>
        <taxon>Spiralia</taxon>
        <taxon>Lophotrochozoa</taxon>
        <taxon>Mollusca</taxon>
        <taxon>Bivalvia</taxon>
        <taxon>Autobranchia</taxon>
        <taxon>Pteriomorphia</taxon>
        <taxon>Ostreida</taxon>
        <taxon>Ostreoidea</taxon>
        <taxon>Ostreidae</taxon>
        <taxon>Magallana</taxon>
    </lineage>
</organism>
<evidence type="ECO:0000256" key="1">
    <source>
        <dbReference type="ARBA" id="ARBA00022737"/>
    </source>
</evidence>
<dbReference type="InParanoid" id="K1Q6K9"/>
<accession>K1Q6K9</accession>